<accession>A0A6L6PDT7</accession>
<dbReference type="InterPro" id="IPR050204">
    <property type="entry name" value="AraC_XylS_family_regulators"/>
</dbReference>
<keyword evidence="6" id="KW-1185">Reference proteome</keyword>
<evidence type="ECO:0000259" key="4">
    <source>
        <dbReference type="PROSITE" id="PS01124"/>
    </source>
</evidence>
<protein>
    <submittedName>
        <fullName evidence="5">Helix-turn-helix domain-containing protein</fullName>
    </submittedName>
</protein>
<comment type="caution">
    <text evidence="5">The sequence shown here is derived from an EMBL/GenBank/DDBJ whole genome shotgun (WGS) entry which is preliminary data.</text>
</comment>
<proteinExistence type="predicted"/>
<dbReference type="InterPro" id="IPR035418">
    <property type="entry name" value="AraC-bd_2"/>
</dbReference>
<dbReference type="OrthoDB" id="8776159at2"/>
<dbReference type="InterPro" id="IPR018062">
    <property type="entry name" value="HTH_AraC-typ_CS"/>
</dbReference>
<keyword evidence="3" id="KW-0804">Transcription</keyword>
<evidence type="ECO:0000256" key="1">
    <source>
        <dbReference type="ARBA" id="ARBA00023015"/>
    </source>
</evidence>
<evidence type="ECO:0000313" key="6">
    <source>
        <dbReference type="Proteomes" id="UP000475582"/>
    </source>
</evidence>
<keyword evidence="1" id="KW-0805">Transcription regulation</keyword>
<dbReference type="Pfam" id="PF12833">
    <property type="entry name" value="HTH_18"/>
    <property type="match status" value="1"/>
</dbReference>
<dbReference type="EMBL" id="WNKY01000004">
    <property type="protein sequence ID" value="MTV37208.1"/>
    <property type="molecule type" value="Genomic_DNA"/>
</dbReference>
<dbReference type="InterPro" id="IPR020449">
    <property type="entry name" value="Tscrpt_reg_AraC-type_HTH"/>
</dbReference>
<dbReference type="AlphaFoldDB" id="A0A6L6PDT7"/>
<dbReference type="SMART" id="SM00342">
    <property type="entry name" value="HTH_ARAC"/>
    <property type="match status" value="1"/>
</dbReference>
<dbReference type="Pfam" id="PF14525">
    <property type="entry name" value="AraC_binding_2"/>
    <property type="match status" value="1"/>
</dbReference>
<dbReference type="SUPFAM" id="SSF46689">
    <property type="entry name" value="Homeodomain-like"/>
    <property type="match status" value="1"/>
</dbReference>
<evidence type="ECO:0000313" key="5">
    <source>
        <dbReference type="EMBL" id="MTV37208.1"/>
    </source>
</evidence>
<dbReference type="PANTHER" id="PTHR46796">
    <property type="entry name" value="HTH-TYPE TRANSCRIPTIONAL ACTIVATOR RHAS-RELATED"/>
    <property type="match status" value="1"/>
</dbReference>
<dbReference type="RefSeq" id="WP_155462598.1">
    <property type="nucleotide sequence ID" value="NZ_WNKY01000004.1"/>
</dbReference>
<dbReference type="Proteomes" id="UP000475582">
    <property type="component" value="Unassembled WGS sequence"/>
</dbReference>
<dbReference type="PROSITE" id="PS01124">
    <property type="entry name" value="HTH_ARAC_FAMILY_2"/>
    <property type="match status" value="1"/>
</dbReference>
<dbReference type="PROSITE" id="PS00041">
    <property type="entry name" value="HTH_ARAC_FAMILY_1"/>
    <property type="match status" value="1"/>
</dbReference>
<name>A0A6L6PDT7_9BURK</name>
<evidence type="ECO:0000256" key="3">
    <source>
        <dbReference type="ARBA" id="ARBA00023163"/>
    </source>
</evidence>
<dbReference type="InterPro" id="IPR009057">
    <property type="entry name" value="Homeodomain-like_sf"/>
</dbReference>
<gene>
    <name evidence="5" type="ORF">GM676_06395</name>
</gene>
<dbReference type="PANTHER" id="PTHR46796:SF6">
    <property type="entry name" value="ARAC SUBFAMILY"/>
    <property type="match status" value="1"/>
</dbReference>
<sequence>MDYSRGMTVSINDTRSKIWSTEQLPPAERLDYWIGAICEAFLEMHASAYNVEHFHARLEAVSLDALVVNCVTHTPQNIYRRKADIARSRDNYSYLICNTTSAWQVSQEHIASHLLPGDMVVLDSRSRYELNFPTSANTVSVQLPIGWLETWLPASQQLLGRRLDGQQGWGLALRTLLQQLTVDSVESLVLPARLIADQIGALLSLTAQAHTSGEVGSSRSGALVEKIKQGIRVRCAEPGLVASSIADDVCVSVRTLHRHLAIAGCTFAEILMTERIALAHRMLTSPAFVRLNIAEIGYRVGLTDPSHFARAYKRRIGVSPARARTKN</sequence>
<dbReference type="InterPro" id="IPR018060">
    <property type="entry name" value="HTH_AraC"/>
</dbReference>
<reference evidence="5 6" key="1">
    <citation type="submission" date="2019-11" db="EMBL/GenBank/DDBJ databases">
        <title>Type strains purchased from KCTC, JCM and DSMZ.</title>
        <authorList>
            <person name="Lu H."/>
        </authorList>
    </citation>
    <scope>NUCLEOTIDE SEQUENCE [LARGE SCALE GENOMIC DNA]</scope>
    <source>
        <strain evidence="5 6">KCTC 22382</strain>
    </source>
</reference>
<evidence type="ECO:0000256" key="2">
    <source>
        <dbReference type="ARBA" id="ARBA00023125"/>
    </source>
</evidence>
<organism evidence="5 6">
    <name type="scientific">Duganella radicis</name>
    <dbReference type="NCBI Taxonomy" id="551988"/>
    <lineage>
        <taxon>Bacteria</taxon>
        <taxon>Pseudomonadati</taxon>
        <taxon>Pseudomonadota</taxon>
        <taxon>Betaproteobacteria</taxon>
        <taxon>Burkholderiales</taxon>
        <taxon>Oxalobacteraceae</taxon>
        <taxon>Telluria group</taxon>
        <taxon>Duganella</taxon>
    </lineage>
</organism>
<keyword evidence="2" id="KW-0238">DNA-binding</keyword>
<dbReference type="PRINTS" id="PR00032">
    <property type="entry name" value="HTHARAC"/>
</dbReference>
<feature type="domain" description="HTH araC/xylS-type" evidence="4">
    <location>
        <begin position="225"/>
        <end position="326"/>
    </location>
</feature>
<dbReference type="GO" id="GO:0043565">
    <property type="term" value="F:sequence-specific DNA binding"/>
    <property type="evidence" value="ECO:0007669"/>
    <property type="project" value="InterPro"/>
</dbReference>
<dbReference type="GO" id="GO:0003700">
    <property type="term" value="F:DNA-binding transcription factor activity"/>
    <property type="evidence" value="ECO:0007669"/>
    <property type="project" value="InterPro"/>
</dbReference>
<dbReference type="Gene3D" id="1.10.10.60">
    <property type="entry name" value="Homeodomain-like"/>
    <property type="match status" value="1"/>
</dbReference>